<dbReference type="PANTHER" id="PTHR13068">
    <property type="entry name" value="CGI-12 PROTEIN-RELATED"/>
    <property type="match status" value="1"/>
</dbReference>
<evidence type="ECO:0000313" key="4">
    <source>
        <dbReference type="EMBL" id="KAK7363615.1"/>
    </source>
</evidence>
<dbReference type="GO" id="GO:0003676">
    <property type="term" value="F:nucleic acid binding"/>
    <property type="evidence" value="ECO:0007669"/>
    <property type="project" value="InterPro"/>
</dbReference>
<dbReference type="InterPro" id="IPR038538">
    <property type="entry name" value="MTERF_sf"/>
</dbReference>
<protein>
    <submittedName>
        <fullName evidence="4">Uncharacterized protein</fullName>
    </submittedName>
</protein>
<organism evidence="4 5">
    <name type="scientific">Canavalia gladiata</name>
    <name type="common">Sword bean</name>
    <name type="synonym">Dolichos gladiatus</name>
    <dbReference type="NCBI Taxonomy" id="3824"/>
    <lineage>
        <taxon>Eukaryota</taxon>
        <taxon>Viridiplantae</taxon>
        <taxon>Streptophyta</taxon>
        <taxon>Embryophyta</taxon>
        <taxon>Tracheophyta</taxon>
        <taxon>Spermatophyta</taxon>
        <taxon>Magnoliopsida</taxon>
        <taxon>eudicotyledons</taxon>
        <taxon>Gunneridae</taxon>
        <taxon>Pentapetalae</taxon>
        <taxon>rosids</taxon>
        <taxon>fabids</taxon>
        <taxon>Fabales</taxon>
        <taxon>Fabaceae</taxon>
        <taxon>Papilionoideae</taxon>
        <taxon>50 kb inversion clade</taxon>
        <taxon>NPAAA clade</taxon>
        <taxon>indigoferoid/millettioid clade</taxon>
        <taxon>Phaseoleae</taxon>
        <taxon>Canavalia</taxon>
    </lineage>
</organism>
<dbReference type="Pfam" id="PF02536">
    <property type="entry name" value="mTERF"/>
    <property type="match status" value="1"/>
</dbReference>
<keyword evidence="3" id="KW-0809">Transit peptide</keyword>
<evidence type="ECO:0000256" key="2">
    <source>
        <dbReference type="ARBA" id="ARBA00022472"/>
    </source>
</evidence>
<dbReference type="InterPro" id="IPR003690">
    <property type="entry name" value="MTERF"/>
</dbReference>
<dbReference type="FunFam" id="1.25.70.10:FF:000001">
    <property type="entry name" value="Mitochondrial transcription termination factor-like"/>
    <property type="match status" value="1"/>
</dbReference>
<name>A0AAN9MYY4_CANGL</name>
<keyword evidence="5" id="KW-1185">Reference proteome</keyword>
<dbReference type="GO" id="GO:0006353">
    <property type="term" value="P:DNA-templated transcription termination"/>
    <property type="evidence" value="ECO:0007669"/>
    <property type="project" value="UniProtKB-KW"/>
</dbReference>
<dbReference type="Proteomes" id="UP001367508">
    <property type="component" value="Unassembled WGS sequence"/>
</dbReference>
<comment type="caution">
    <text evidence="4">The sequence shown here is derived from an EMBL/GenBank/DDBJ whole genome shotgun (WGS) entry which is preliminary data.</text>
</comment>
<keyword evidence="2" id="KW-0805">Transcription regulation</keyword>
<accession>A0AAN9MYY4</accession>
<reference evidence="4 5" key="1">
    <citation type="submission" date="2024-01" db="EMBL/GenBank/DDBJ databases">
        <title>The genomes of 5 underutilized Papilionoideae crops provide insights into root nodulation and disease resistanc.</title>
        <authorList>
            <person name="Jiang F."/>
        </authorList>
    </citation>
    <scope>NUCLEOTIDE SEQUENCE [LARGE SCALE GENOMIC DNA]</scope>
    <source>
        <strain evidence="4">LVBAO_FW01</strain>
        <tissue evidence="4">Leaves</tissue>
    </source>
</reference>
<dbReference type="Gene3D" id="1.25.70.10">
    <property type="entry name" value="Transcription termination factor 3, mitochondrial"/>
    <property type="match status" value="1"/>
</dbReference>
<evidence type="ECO:0000313" key="5">
    <source>
        <dbReference type="Proteomes" id="UP001367508"/>
    </source>
</evidence>
<sequence length="393" mass="45167">MRESFRKSVLYLTSTAIGRTSPPFSFQKAHIEALVPISSTFWALKYCTATGIPKEQCFAANYLINNFGFSPESALSSSNYVRFDSSQKPDSAVAFFRNYGFSDAQLNHIVRKVPKLLLSNPAKTLLPKLQYLLSKGASTSQLVGIVAKNPGFLLRSLENCIIPNYNLLREFLQSDQNTIATIRRNPHLLSKNHLEGDITFLLDTGVRKPSIRMLLRQWPRLINCDIDTFRNKIDEIRELGIDPRRATFVPALYAKELPKSMWESKVELYKKWGWTDEAIHQAFMKHSFCMLISKQKIEEGLDFFVNHLGWDPLVLARYPIFLSFSLKKRIIPRASVLQLLLSKDLIKSTGKPSAYCITEKNFLHKYVTRFKDEAPQLLKLYEEKMNLSEIDTR</sequence>
<gene>
    <name evidence="4" type="ORF">VNO77_05764</name>
</gene>
<keyword evidence="2" id="KW-0806">Transcription termination</keyword>
<keyword evidence="2" id="KW-0804">Transcription</keyword>
<dbReference type="SMART" id="SM00733">
    <property type="entry name" value="Mterf"/>
    <property type="match status" value="6"/>
</dbReference>
<comment type="similarity">
    <text evidence="1">Belongs to the mTERF family.</text>
</comment>
<dbReference type="EMBL" id="JAYMYQ010000001">
    <property type="protein sequence ID" value="KAK7363615.1"/>
    <property type="molecule type" value="Genomic_DNA"/>
</dbReference>
<dbReference type="AlphaFoldDB" id="A0AAN9MYY4"/>
<dbReference type="PANTHER" id="PTHR13068:SF166">
    <property type="entry name" value="TRANSCRIPTION TERMINATION FACTOR MTERF15, MITOCHONDRIAL-LIKE"/>
    <property type="match status" value="1"/>
</dbReference>
<proteinExistence type="inferred from homology"/>
<evidence type="ECO:0000256" key="3">
    <source>
        <dbReference type="ARBA" id="ARBA00022946"/>
    </source>
</evidence>
<evidence type="ECO:0000256" key="1">
    <source>
        <dbReference type="ARBA" id="ARBA00007692"/>
    </source>
</evidence>